<evidence type="ECO:0000313" key="3">
    <source>
        <dbReference type="Proteomes" id="UP000789901"/>
    </source>
</evidence>
<gene>
    <name evidence="2" type="ORF">GMARGA_LOCUS45187</name>
</gene>
<dbReference type="InterPro" id="IPR001433">
    <property type="entry name" value="OxRdtase_FAD/NAD-bd"/>
</dbReference>
<dbReference type="Pfam" id="PF00175">
    <property type="entry name" value="NAD_binding_1"/>
    <property type="match status" value="1"/>
</dbReference>
<proteinExistence type="predicted"/>
<organism evidence="2 3">
    <name type="scientific">Gigaspora margarita</name>
    <dbReference type="NCBI Taxonomy" id="4874"/>
    <lineage>
        <taxon>Eukaryota</taxon>
        <taxon>Fungi</taxon>
        <taxon>Fungi incertae sedis</taxon>
        <taxon>Mucoromycota</taxon>
        <taxon>Glomeromycotina</taxon>
        <taxon>Glomeromycetes</taxon>
        <taxon>Diversisporales</taxon>
        <taxon>Gigasporaceae</taxon>
        <taxon>Gigaspora</taxon>
    </lineage>
</organism>
<dbReference type="InterPro" id="IPR039261">
    <property type="entry name" value="FNR_nucleotide-bd"/>
</dbReference>
<protein>
    <submittedName>
        <fullName evidence="2">34117_t:CDS:1</fullName>
    </submittedName>
</protein>
<dbReference type="Gene3D" id="3.40.50.80">
    <property type="entry name" value="Nucleotide-binding domain of ferredoxin-NADP reductase (FNR) module"/>
    <property type="match status" value="1"/>
</dbReference>
<feature type="non-terminal residue" evidence="2">
    <location>
        <position position="1"/>
    </location>
</feature>
<evidence type="ECO:0000259" key="1">
    <source>
        <dbReference type="Pfam" id="PF00175"/>
    </source>
</evidence>
<feature type="non-terminal residue" evidence="2">
    <location>
        <position position="128"/>
    </location>
</feature>
<evidence type="ECO:0000313" key="2">
    <source>
        <dbReference type="EMBL" id="CAG8856366.1"/>
    </source>
</evidence>
<dbReference type="Proteomes" id="UP000789901">
    <property type="component" value="Unassembled WGS sequence"/>
</dbReference>
<feature type="domain" description="Oxidoreductase FAD/NAD(P)-binding" evidence="1">
    <location>
        <begin position="80"/>
        <end position="127"/>
    </location>
</feature>
<comment type="caution">
    <text evidence="2">The sequence shown here is derived from an EMBL/GenBank/DDBJ whole genome shotgun (WGS) entry which is preliminary data.</text>
</comment>
<dbReference type="EMBL" id="CAJVQB010159234">
    <property type="protein sequence ID" value="CAG8856366.1"/>
    <property type="molecule type" value="Genomic_DNA"/>
</dbReference>
<name>A0ABN7XM16_GIGMA</name>
<sequence>NEQLIGYEILARGPFDVCDRNRSYLTSTMIEPLTPAQKKIIFFSTKPYTPYSRLIGASPTAKTSLLNSDSPDGCWDELYMIAGGTGITPMLQLIKYHLKQSIKQKNDNDKYVTYKRMHLLFGNRKIED</sequence>
<accession>A0ABN7XM16</accession>
<reference evidence="2 3" key="1">
    <citation type="submission" date="2021-06" db="EMBL/GenBank/DDBJ databases">
        <authorList>
            <person name="Kallberg Y."/>
            <person name="Tangrot J."/>
            <person name="Rosling A."/>
        </authorList>
    </citation>
    <scope>NUCLEOTIDE SEQUENCE [LARGE SCALE GENOMIC DNA]</scope>
    <source>
        <strain evidence="2 3">120-4 pot B 10/14</strain>
    </source>
</reference>
<keyword evidence="3" id="KW-1185">Reference proteome</keyword>
<dbReference type="SUPFAM" id="SSF52343">
    <property type="entry name" value="Ferredoxin reductase-like, C-terminal NADP-linked domain"/>
    <property type="match status" value="1"/>
</dbReference>